<dbReference type="Pfam" id="PF07992">
    <property type="entry name" value="Pyr_redox_2"/>
    <property type="match status" value="1"/>
</dbReference>
<dbReference type="PANTHER" id="PTHR43014">
    <property type="entry name" value="MERCURIC REDUCTASE"/>
    <property type="match status" value="1"/>
</dbReference>
<name>A0ABU2JA96_9ACTN</name>
<evidence type="ECO:0000256" key="2">
    <source>
        <dbReference type="ARBA" id="ARBA00007532"/>
    </source>
</evidence>
<dbReference type="InterPro" id="IPR001100">
    <property type="entry name" value="Pyr_nuc-diS_OxRdtase"/>
</dbReference>
<sequence>MAVVTRIAIVGGGPAGYEAAQVAAELGADVTVIESDGVGGACVLYDCVPSKTLIATSEKVTAFRDAPTLGVCAQAASDVSVQLSVVNHRVLALAANQSADIRTRLLRQGVTVVLGRARFTEAQPGRTFALEVIEHESEESGPPATRQVEADVVLIATGGTPRVLPGAEPDGERILSWRQVYDLDELPSHLIVVGSGVTGAEFASAYSEMGAPVTLVSSREKVLPGEDPDAADVIEKVFTARGGALMKQARAQKVERTGDGVEVQLTDGRTVSGSHVLMCVGSVPNTADLGLENVGLDLTDSGFISVDRVSRTRVPGIYAAGDCTGVLLLASVAAMQGRVAMWHALGQAVQPLRLKTVAANVFTHPEIATVGIGHAAVTSGAVPARTVLLPLAGNARAKMQGVAEGFVKMYCRPATGVVIGGSVVAPQASELIQPIAMAVQLGLTVNELAATFTVYPSISGSVTEAARQLMHSDDLD</sequence>
<keyword evidence="8" id="KW-1185">Reference proteome</keyword>
<feature type="domain" description="Pyridine nucleotide-disulphide oxidoreductase dimerisation" evidence="5">
    <location>
        <begin position="358"/>
        <end position="466"/>
    </location>
</feature>
<dbReference type="PRINTS" id="PR00368">
    <property type="entry name" value="FADPNR"/>
</dbReference>
<evidence type="ECO:0000256" key="4">
    <source>
        <dbReference type="ARBA" id="ARBA00022827"/>
    </source>
</evidence>
<evidence type="ECO:0000256" key="1">
    <source>
        <dbReference type="ARBA" id="ARBA00001974"/>
    </source>
</evidence>
<dbReference type="InterPro" id="IPR004099">
    <property type="entry name" value="Pyr_nucl-diS_OxRdtase_dimer"/>
</dbReference>
<dbReference type="InterPro" id="IPR016156">
    <property type="entry name" value="FAD/NAD-linked_Rdtase_dimer_sf"/>
</dbReference>
<dbReference type="SUPFAM" id="SSF55424">
    <property type="entry name" value="FAD/NAD-linked reductases, dimerisation (C-terminal) domain"/>
    <property type="match status" value="1"/>
</dbReference>
<dbReference type="Pfam" id="PF02852">
    <property type="entry name" value="Pyr_redox_dim"/>
    <property type="match status" value="1"/>
</dbReference>
<dbReference type="InterPro" id="IPR023753">
    <property type="entry name" value="FAD/NAD-binding_dom"/>
</dbReference>
<dbReference type="PANTHER" id="PTHR43014:SF1">
    <property type="entry name" value="NAD(P)H DEHYDROGENASE (QUINONE)"/>
    <property type="match status" value="1"/>
</dbReference>
<comment type="caution">
    <text evidence="7">The sequence shown here is derived from an EMBL/GenBank/DDBJ whole genome shotgun (WGS) entry which is preliminary data.</text>
</comment>
<comment type="cofactor">
    <cofactor evidence="1">
        <name>FAD</name>
        <dbReference type="ChEBI" id="CHEBI:57692"/>
    </cofactor>
</comment>
<evidence type="ECO:0000259" key="5">
    <source>
        <dbReference type="Pfam" id="PF02852"/>
    </source>
</evidence>
<dbReference type="PIRSF" id="PIRSF000350">
    <property type="entry name" value="Mercury_reductase_MerA"/>
    <property type="match status" value="1"/>
</dbReference>
<proteinExistence type="inferred from homology"/>
<dbReference type="InterPro" id="IPR036188">
    <property type="entry name" value="FAD/NAD-bd_sf"/>
</dbReference>
<dbReference type="Proteomes" id="UP001183176">
    <property type="component" value="Unassembled WGS sequence"/>
</dbReference>
<protein>
    <submittedName>
        <fullName evidence="7">NAD(P)H-quinone dehydrogenase</fullName>
    </submittedName>
</protein>
<gene>
    <name evidence="7" type="ORF">RM423_10955</name>
</gene>
<dbReference type="SUPFAM" id="SSF51905">
    <property type="entry name" value="FAD/NAD(P)-binding domain"/>
    <property type="match status" value="1"/>
</dbReference>
<dbReference type="NCBIfam" id="NF005883">
    <property type="entry name" value="PRK07845.1"/>
    <property type="match status" value="1"/>
</dbReference>
<evidence type="ECO:0000313" key="8">
    <source>
        <dbReference type="Proteomes" id="UP001183176"/>
    </source>
</evidence>
<organism evidence="7 8">
    <name type="scientific">Jatrophihabitans lederbergiae</name>
    <dbReference type="NCBI Taxonomy" id="3075547"/>
    <lineage>
        <taxon>Bacteria</taxon>
        <taxon>Bacillati</taxon>
        <taxon>Actinomycetota</taxon>
        <taxon>Actinomycetes</taxon>
        <taxon>Jatrophihabitantales</taxon>
        <taxon>Jatrophihabitantaceae</taxon>
        <taxon>Jatrophihabitans</taxon>
    </lineage>
</organism>
<keyword evidence="3" id="KW-0285">Flavoprotein</keyword>
<accession>A0ABU2JA96</accession>
<dbReference type="EMBL" id="JAVREH010000011">
    <property type="protein sequence ID" value="MDT0261915.1"/>
    <property type="molecule type" value="Genomic_DNA"/>
</dbReference>
<dbReference type="Gene3D" id="3.50.50.60">
    <property type="entry name" value="FAD/NAD(P)-binding domain"/>
    <property type="match status" value="2"/>
</dbReference>
<dbReference type="Gene3D" id="3.30.390.30">
    <property type="match status" value="1"/>
</dbReference>
<feature type="domain" description="FAD/NAD(P)-binding" evidence="6">
    <location>
        <begin position="6"/>
        <end position="337"/>
    </location>
</feature>
<dbReference type="PRINTS" id="PR00411">
    <property type="entry name" value="PNDRDTASEI"/>
</dbReference>
<evidence type="ECO:0000313" key="7">
    <source>
        <dbReference type="EMBL" id="MDT0261915.1"/>
    </source>
</evidence>
<evidence type="ECO:0000259" key="6">
    <source>
        <dbReference type="Pfam" id="PF07992"/>
    </source>
</evidence>
<reference evidence="8" key="1">
    <citation type="submission" date="2023-07" db="EMBL/GenBank/DDBJ databases">
        <title>30 novel species of actinomycetes from the DSMZ collection.</title>
        <authorList>
            <person name="Nouioui I."/>
        </authorList>
    </citation>
    <scope>NUCLEOTIDE SEQUENCE [LARGE SCALE GENOMIC DNA]</scope>
    <source>
        <strain evidence="8">DSM 44399</strain>
    </source>
</reference>
<keyword evidence="4" id="KW-0274">FAD</keyword>
<comment type="similarity">
    <text evidence="2">Belongs to the class-I pyridine nucleotide-disulfide oxidoreductase family.</text>
</comment>
<evidence type="ECO:0000256" key="3">
    <source>
        <dbReference type="ARBA" id="ARBA00022630"/>
    </source>
</evidence>